<evidence type="ECO:0000313" key="1">
    <source>
        <dbReference type="EMBL" id="ESV64067.1"/>
    </source>
</evidence>
<gene>
    <name evidence="1" type="ORF">L833_1446</name>
</gene>
<dbReference type="AlphaFoldDB" id="A0A829MGA9"/>
<organism evidence="1 2">
    <name type="scientific">Mycobacteroides abscessus MAB_091912_2446</name>
    <dbReference type="NCBI Taxonomy" id="1335414"/>
    <lineage>
        <taxon>Bacteria</taxon>
        <taxon>Bacillati</taxon>
        <taxon>Actinomycetota</taxon>
        <taxon>Actinomycetes</taxon>
        <taxon>Mycobacteriales</taxon>
        <taxon>Mycobacteriaceae</taxon>
        <taxon>Mycobacteroides</taxon>
        <taxon>Mycobacteroides abscessus</taxon>
    </lineage>
</organism>
<comment type="caution">
    <text evidence="1">The sequence shown here is derived from an EMBL/GenBank/DDBJ whole genome shotgun (WGS) entry which is preliminary data.</text>
</comment>
<evidence type="ECO:0000313" key="2">
    <source>
        <dbReference type="Proteomes" id="UP000018502"/>
    </source>
</evidence>
<dbReference type="EMBL" id="AYTF01000001">
    <property type="protein sequence ID" value="ESV64067.1"/>
    <property type="molecule type" value="Genomic_DNA"/>
</dbReference>
<sequence>MLKFPDKLAYQLRTLKSVWFPSPATTAASDGALQTTSFIKDYTAVFGRNFPRFASAQIIYGKHADNSVVVSMVARAVEKSHREYFMSGGELVPPTGKYLNLERVKADDKSALIAGKMTFDQIIEKCTRDDYDCDHPHVKTAIAYALVAEYPQYRWLIQKQDDLDIVRELMNYAIIGTSTKNIKGGNVGPGCDWPLSPGCNGRFSQTVHVIPFPRPNELVVFCKVCSSCWDDYVKKYQISGGYSSGLIAG</sequence>
<protein>
    <submittedName>
        <fullName evidence="1">Uncharacterized protein</fullName>
    </submittedName>
</protein>
<name>A0A829MGA9_9MYCO</name>
<reference evidence="1 2" key="1">
    <citation type="journal article" date="2014" name="Emerg. Infect. Dis.">
        <title>High-level Relatedness among Mycobacterium abscessus subsp. massiliense Strains from Widely Separated Outbreaks.</title>
        <authorList>
            <person name="Tettelin H."/>
            <person name="Davidson R.M."/>
            <person name="Agrawal S."/>
            <person name="Aitken M.L."/>
            <person name="Shallom S."/>
            <person name="Hasan N.A."/>
            <person name="Strong M."/>
            <person name="Nogueira de Moura V.C."/>
            <person name="De Groote M.A."/>
            <person name="Duarte R.S."/>
            <person name="Hine E."/>
            <person name="Parankush S."/>
            <person name="Su Q."/>
            <person name="Daugherty S.C."/>
            <person name="Fraser C.M."/>
            <person name="Brown-Elliott B.A."/>
            <person name="Wallace R.J.Jr."/>
            <person name="Holland S.M."/>
            <person name="Sampaio E.P."/>
            <person name="Olivier K.N."/>
            <person name="Jackson M."/>
            <person name="Zelazny A.M."/>
        </authorList>
    </citation>
    <scope>NUCLEOTIDE SEQUENCE [LARGE SCALE GENOMIC DNA]</scope>
    <source>
        <strain evidence="1 2">MAB_091912_2446</strain>
    </source>
</reference>
<dbReference type="Proteomes" id="UP000018502">
    <property type="component" value="Unassembled WGS sequence"/>
</dbReference>
<accession>A0A829MGA9</accession>
<proteinExistence type="predicted"/>